<dbReference type="AlphaFoldDB" id="A0A8X7Q259"/>
<evidence type="ECO:0000256" key="2">
    <source>
        <dbReference type="ARBA" id="ARBA00022664"/>
    </source>
</evidence>
<dbReference type="SMART" id="SM00343">
    <property type="entry name" value="ZnF_C2HC"/>
    <property type="match status" value="1"/>
</dbReference>
<comment type="similarity">
    <text evidence="1 9">Belongs to the 5'-3' exonuclease family. XRN2/RAT1 subfamily.</text>
</comment>
<dbReference type="GO" id="GO:0006397">
    <property type="term" value="P:mRNA processing"/>
    <property type="evidence" value="ECO:0007669"/>
    <property type="project" value="UniProtKB-UniRule"/>
</dbReference>
<evidence type="ECO:0000256" key="3">
    <source>
        <dbReference type="ARBA" id="ARBA00022722"/>
    </source>
</evidence>
<comment type="function">
    <text evidence="9">Possesses 5'-&gt;3' exoribonuclease activity. Acts as an endogenous post-transcriptional gene silencing (PTGS) suppressor.</text>
</comment>
<dbReference type="InterPro" id="IPR004859">
    <property type="entry name" value="Xrn1_N"/>
</dbReference>
<evidence type="ECO:0000259" key="13">
    <source>
        <dbReference type="PROSITE" id="PS50158"/>
    </source>
</evidence>
<dbReference type="Proteomes" id="UP000886595">
    <property type="component" value="Unassembled WGS sequence"/>
</dbReference>
<keyword evidence="6 9" id="KW-0378">Hydrolase</keyword>
<dbReference type="InterPro" id="IPR001878">
    <property type="entry name" value="Znf_CCHC"/>
</dbReference>
<organism evidence="14 15">
    <name type="scientific">Brassica carinata</name>
    <name type="common">Ethiopian mustard</name>
    <name type="synonym">Abyssinian cabbage</name>
    <dbReference type="NCBI Taxonomy" id="52824"/>
    <lineage>
        <taxon>Eukaryota</taxon>
        <taxon>Viridiplantae</taxon>
        <taxon>Streptophyta</taxon>
        <taxon>Embryophyta</taxon>
        <taxon>Tracheophyta</taxon>
        <taxon>Spermatophyta</taxon>
        <taxon>Magnoliopsida</taxon>
        <taxon>eudicotyledons</taxon>
        <taxon>Gunneridae</taxon>
        <taxon>Pentapetalae</taxon>
        <taxon>rosids</taxon>
        <taxon>malvids</taxon>
        <taxon>Brassicales</taxon>
        <taxon>Brassicaceae</taxon>
        <taxon>Brassiceae</taxon>
        <taxon>Brassica</taxon>
    </lineage>
</organism>
<dbReference type="InterPro" id="IPR017151">
    <property type="entry name" value="Xrn2/3/4"/>
</dbReference>
<keyword evidence="3 9" id="KW-0540">Nuclease</keyword>
<dbReference type="PIRSF" id="PIRSF037239">
    <property type="entry name" value="Exonuclease_Xrn2"/>
    <property type="match status" value="1"/>
</dbReference>
<keyword evidence="5 10" id="KW-0863">Zinc-finger</keyword>
<dbReference type="PROSITE" id="PS50158">
    <property type="entry name" value="ZF_CCHC"/>
    <property type="match status" value="1"/>
</dbReference>
<evidence type="ECO:0000256" key="7">
    <source>
        <dbReference type="ARBA" id="ARBA00022833"/>
    </source>
</evidence>
<keyword evidence="15" id="KW-1185">Reference proteome</keyword>
<sequence length="999" mass="115272">MGVPSFYRWLIERYPLILQDVIEEEPLDVKVPVDTSKPNPNGVEYDNLYLDMNGIIHPCFHPEDRASPTTFSEVFQCMFDYIDRLFVMVRPRKLLFLAIDGVAPRAKMNQQRSRRFRAAKDAAEAAAEEERLRQEFESEGKRLPPKLDSQVFDSNVITPGTEFMSTLSFALQYYIHLRLNSDPGWKNIKVILSDANVPGEGEHKIMSYIRLQKNHPGYNPNTCHCLYGLDADLIMLALATHEVHISILREVVFTPGQQDKCFMCGQLGHRAADCEGKVKRKAGDLFDKAETDVVAKKPYQFVNIWTLREYLEHDMQIPNSQLQKHLDRIIDDFIFICFFVGNDFLPHMPTLEIREGAIELLMSVYKKEFGSSESYLSNGSKLNLKNVEHFIQAVGLYENNIFQRRARNHQRQSERFSRDRAQSSRNCNYDPVVKLDSLVEVADSLRPSLDDNTSVANVETEYNIKEEEIDNREELKFKLKKLLREKSDGFSSGKGEEDKVRLGVQGWRERYYEEKFIAKTIEEMEQMRRDVVLKYTEGLCWIMHYYYHGVCSWNWFYPYHYAPFASDLKFLDKLDIKFELGSPFKPFNQLLAVLPSASAHALPECFRKLMTDPNSPIAEFYPTDFEIDMNGKRYSWQGIAKLPFIEEKRLLDAAEKVEHSLTNEEVRRNSVLSDMLFMVSSHPLAELIRSLSSRTMKWSNKERVTVTEKIDPGLSEGMNGYLGLCGGDSQPSCFRSPIEGMEDVLANQVICAIYKLPDDLRGSDISRPPPGVVLPKKTVQLADLKGGTNLWHEDGDGRRAPAKIIKIKRYNPQGSISGDRLGKAAHRLVLQTINSQPDNTHINSEPALCPHTIFHNNQVTENGASFQGSAVQRKHPQSELAVKKNRSHQSQLTEEEKTAIRKRKEKEKRGRNKANRRDRAKNEQQTNKEESNLEKKRPRSEVDEENRLEHKRPRLTEGKEQNECGQIELTEEEKNAKRKRKEKEKKKRNLANRTNRSKI</sequence>
<feature type="compositionally biased region" description="Basic residues" evidence="12">
    <location>
        <begin position="976"/>
        <end position="999"/>
    </location>
</feature>
<dbReference type="PANTHER" id="PTHR12341:SF64">
    <property type="entry name" value="5'-3' EXORIBONUCLEASE 2"/>
    <property type="match status" value="1"/>
</dbReference>
<dbReference type="Pfam" id="PF17846">
    <property type="entry name" value="XRN_M"/>
    <property type="match status" value="1"/>
</dbReference>
<dbReference type="CDD" id="cd18673">
    <property type="entry name" value="PIN_XRN1-2-like"/>
    <property type="match status" value="1"/>
</dbReference>
<proteinExistence type="inferred from homology"/>
<evidence type="ECO:0000256" key="10">
    <source>
        <dbReference type="PROSITE-ProRule" id="PRU00047"/>
    </source>
</evidence>
<dbReference type="InterPro" id="IPR041412">
    <property type="entry name" value="Xrn1_helical"/>
</dbReference>
<dbReference type="Pfam" id="PF03159">
    <property type="entry name" value="XRN_N"/>
    <property type="match status" value="1"/>
</dbReference>
<evidence type="ECO:0000256" key="1">
    <source>
        <dbReference type="ARBA" id="ARBA00006994"/>
    </source>
</evidence>
<evidence type="ECO:0000313" key="14">
    <source>
        <dbReference type="EMBL" id="KAG2262145.1"/>
    </source>
</evidence>
<dbReference type="InterPro" id="IPR036875">
    <property type="entry name" value="Znf_CCHC_sf"/>
</dbReference>
<keyword evidence="8 9" id="KW-0269">Exonuclease</keyword>
<evidence type="ECO:0000256" key="8">
    <source>
        <dbReference type="ARBA" id="ARBA00022839"/>
    </source>
</evidence>
<accession>A0A8X7Q259</accession>
<feature type="compositionally biased region" description="Basic residues" evidence="12">
    <location>
        <begin position="900"/>
        <end position="914"/>
    </location>
</feature>
<dbReference type="GO" id="GO:0003723">
    <property type="term" value="F:RNA binding"/>
    <property type="evidence" value="ECO:0007669"/>
    <property type="project" value="TreeGrafter"/>
</dbReference>
<dbReference type="Pfam" id="PF00098">
    <property type="entry name" value="zf-CCHC"/>
    <property type="match status" value="1"/>
</dbReference>
<dbReference type="FunFam" id="1.25.40.1050:FF:000002">
    <property type="entry name" value="5'-3' exoribonuclease"/>
    <property type="match status" value="1"/>
</dbReference>
<dbReference type="EMBL" id="JAAMPC010000014">
    <property type="protein sequence ID" value="KAG2262145.1"/>
    <property type="molecule type" value="Genomic_DNA"/>
</dbReference>
<reference evidence="14 15" key="1">
    <citation type="submission" date="2020-02" db="EMBL/GenBank/DDBJ databases">
        <authorList>
            <person name="Ma Q."/>
            <person name="Huang Y."/>
            <person name="Song X."/>
            <person name="Pei D."/>
        </authorList>
    </citation>
    <scope>NUCLEOTIDE SEQUENCE [LARGE SCALE GENOMIC DNA]</scope>
    <source>
        <strain evidence="14">Sxm20200214</strain>
        <tissue evidence="14">Leaf</tissue>
    </source>
</reference>
<dbReference type="PANTHER" id="PTHR12341">
    <property type="entry name" value="5'-&gt;3' EXORIBONUCLEASE"/>
    <property type="match status" value="1"/>
</dbReference>
<evidence type="ECO:0000256" key="12">
    <source>
        <dbReference type="SAM" id="MobiDB-lite"/>
    </source>
</evidence>
<keyword evidence="4" id="KW-0479">Metal-binding</keyword>
<evidence type="ECO:0000256" key="6">
    <source>
        <dbReference type="ARBA" id="ARBA00022801"/>
    </source>
</evidence>
<evidence type="ECO:0000313" key="15">
    <source>
        <dbReference type="Proteomes" id="UP000886595"/>
    </source>
</evidence>
<evidence type="ECO:0000256" key="11">
    <source>
        <dbReference type="SAM" id="Coils"/>
    </source>
</evidence>
<gene>
    <name evidence="14" type="ORF">Bca52824_069224</name>
</gene>
<protein>
    <recommendedName>
        <fullName evidence="9">5'-3' exoribonuclease</fullName>
        <ecNumber evidence="9">3.1.13.-</ecNumber>
    </recommendedName>
</protein>
<dbReference type="GO" id="GO:0010587">
    <property type="term" value="P:miRNA catabolic process"/>
    <property type="evidence" value="ECO:0007669"/>
    <property type="project" value="UniProtKB-ARBA"/>
</dbReference>
<feature type="domain" description="CCHC-type" evidence="13">
    <location>
        <begin position="260"/>
        <end position="274"/>
    </location>
</feature>
<feature type="coiled-coil region" evidence="11">
    <location>
        <begin position="455"/>
        <end position="485"/>
    </location>
</feature>
<dbReference type="EC" id="3.1.13.-" evidence="9"/>
<dbReference type="Gene3D" id="3.40.50.12390">
    <property type="match status" value="1"/>
</dbReference>
<dbReference type="GO" id="GO:0004534">
    <property type="term" value="F:5'-3' RNA exonuclease activity"/>
    <property type="evidence" value="ECO:0007669"/>
    <property type="project" value="UniProtKB-UniRule"/>
</dbReference>
<evidence type="ECO:0000256" key="5">
    <source>
        <dbReference type="ARBA" id="ARBA00022771"/>
    </source>
</evidence>
<evidence type="ECO:0000256" key="4">
    <source>
        <dbReference type="ARBA" id="ARBA00022723"/>
    </source>
</evidence>
<comment type="caution">
    <text evidence="14">The sequence shown here is derived from an EMBL/GenBank/DDBJ whole genome shotgun (WGS) entry which is preliminary data.</text>
</comment>
<dbReference type="GO" id="GO:0000956">
    <property type="term" value="P:nuclear-transcribed mRNA catabolic process"/>
    <property type="evidence" value="ECO:0007669"/>
    <property type="project" value="TreeGrafter"/>
</dbReference>
<keyword evidence="11" id="KW-0175">Coiled coil</keyword>
<dbReference type="InterPro" id="IPR027073">
    <property type="entry name" value="5_3_exoribonuclease"/>
</dbReference>
<dbReference type="GO" id="GO:0005634">
    <property type="term" value="C:nucleus"/>
    <property type="evidence" value="ECO:0007669"/>
    <property type="project" value="InterPro"/>
</dbReference>
<dbReference type="Gene3D" id="1.25.40.1050">
    <property type="match status" value="1"/>
</dbReference>
<name>A0A8X7Q259_BRACI</name>
<dbReference type="SUPFAM" id="SSF57756">
    <property type="entry name" value="Retrovirus zinc finger-like domains"/>
    <property type="match status" value="1"/>
</dbReference>
<evidence type="ECO:0000256" key="9">
    <source>
        <dbReference type="PIRNR" id="PIRNR037239"/>
    </source>
</evidence>
<feature type="compositionally biased region" description="Basic and acidic residues" evidence="12">
    <location>
        <begin position="915"/>
        <end position="962"/>
    </location>
</feature>
<keyword evidence="2 9" id="KW-0507">mRNA processing</keyword>
<dbReference type="FunFam" id="3.40.50.12390:FF:000001">
    <property type="entry name" value="5'-3' exoribonuclease"/>
    <property type="match status" value="1"/>
</dbReference>
<keyword evidence="7" id="KW-0862">Zinc</keyword>
<feature type="region of interest" description="Disordered" evidence="12">
    <location>
        <begin position="867"/>
        <end position="999"/>
    </location>
</feature>
<dbReference type="GO" id="GO:0008270">
    <property type="term" value="F:zinc ion binding"/>
    <property type="evidence" value="ECO:0007669"/>
    <property type="project" value="UniProtKB-KW"/>
</dbReference>
<dbReference type="CDD" id="cd09897">
    <property type="entry name" value="H3TH_FEN1-XPG-like"/>
    <property type="match status" value="1"/>
</dbReference>
<dbReference type="FunFam" id="3.40.50.12390:FF:000003">
    <property type="entry name" value="5'-3' exoribonuclease"/>
    <property type="match status" value="1"/>
</dbReference>
<dbReference type="OrthoDB" id="372487at2759"/>